<dbReference type="Proteomes" id="UP000014216">
    <property type="component" value="Unassembled WGS sequence"/>
</dbReference>
<dbReference type="OrthoDB" id="5471948at2"/>
<sequence length="183" mass="20351">MDLFWAHISGPQAHPAMVVLPYAILPAVGFPVVPFLVLLGLRFGSVGGIAIMLAVMPFHLTFSFWFTRAVAGRWIQTLAEKFNISIPQLPENRRLGFGFLFMAIPGLSYALKNLLLPLSGIRFFPYMGCAWLIQGIMGIPFVIMGRAVVQWDMSLLAVAGGVLVAIFLFRRKILGIYRHIMKS</sequence>
<dbReference type="EMBL" id="APJX01000017">
    <property type="protein sequence ID" value="EMS77308.1"/>
    <property type="molecule type" value="Genomic_DNA"/>
</dbReference>
<dbReference type="RefSeq" id="WP_006968677.1">
    <property type="nucleotide sequence ID" value="NZ_APJX01000017.1"/>
</dbReference>
<accession>S0FQF9</accession>
<evidence type="ECO:0000256" key="1">
    <source>
        <dbReference type="SAM" id="Phobius"/>
    </source>
</evidence>
<name>S0FQF9_9BACT</name>
<feature type="transmembrane region" description="Helical" evidence="1">
    <location>
        <begin position="20"/>
        <end position="39"/>
    </location>
</feature>
<reference evidence="2 3" key="1">
    <citation type="journal article" date="2013" name="Genome Announc.">
        <title>Draft Genome Sequence of Desulfotignum phosphitoxidans DSM 13687 Strain FiPS-3.</title>
        <authorList>
            <person name="Poehlein A."/>
            <person name="Daniel R."/>
            <person name="Simeonova D.D."/>
        </authorList>
    </citation>
    <scope>NUCLEOTIDE SEQUENCE [LARGE SCALE GENOMIC DNA]</scope>
    <source>
        <strain evidence="2 3">DSM 13687</strain>
    </source>
</reference>
<comment type="caution">
    <text evidence="2">The sequence shown here is derived from an EMBL/GenBank/DDBJ whole genome shotgun (WGS) entry which is preliminary data.</text>
</comment>
<keyword evidence="1" id="KW-0812">Transmembrane</keyword>
<feature type="transmembrane region" description="Helical" evidence="1">
    <location>
        <begin position="123"/>
        <end position="143"/>
    </location>
</feature>
<dbReference type="AlphaFoldDB" id="S0FQF9"/>
<keyword evidence="1" id="KW-0472">Membrane</keyword>
<proteinExistence type="predicted"/>
<keyword evidence="1" id="KW-1133">Transmembrane helix</keyword>
<protein>
    <recommendedName>
        <fullName evidence="4">TVP38/TMEM64 family membrane protein</fullName>
    </recommendedName>
</protein>
<organism evidence="2 3">
    <name type="scientific">Desulfotignum phosphitoxidans DSM 13687</name>
    <dbReference type="NCBI Taxonomy" id="1286635"/>
    <lineage>
        <taxon>Bacteria</taxon>
        <taxon>Pseudomonadati</taxon>
        <taxon>Thermodesulfobacteriota</taxon>
        <taxon>Desulfobacteria</taxon>
        <taxon>Desulfobacterales</taxon>
        <taxon>Desulfobacteraceae</taxon>
        <taxon>Desulfotignum</taxon>
    </lineage>
</organism>
<evidence type="ECO:0008006" key="4">
    <source>
        <dbReference type="Google" id="ProtNLM"/>
    </source>
</evidence>
<feature type="transmembrane region" description="Helical" evidence="1">
    <location>
        <begin position="149"/>
        <end position="169"/>
    </location>
</feature>
<keyword evidence="3" id="KW-1185">Reference proteome</keyword>
<feature type="transmembrane region" description="Helical" evidence="1">
    <location>
        <begin position="46"/>
        <end position="66"/>
    </location>
</feature>
<gene>
    <name evidence="2" type="ORF">Dpo_17c00120</name>
</gene>
<evidence type="ECO:0000313" key="3">
    <source>
        <dbReference type="Proteomes" id="UP000014216"/>
    </source>
</evidence>
<evidence type="ECO:0000313" key="2">
    <source>
        <dbReference type="EMBL" id="EMS77308.1"/>
    </source>
</evidence>
<feature type="transmembrane region" description="Helical" evidence="1">
    <location>
        <begin position="95"/>
        <end position="111"/>
    </location>
</feature>